<dbReference type="AlphaFoldDB" id="A0A0D2GKN7"/>
<keyword evidence="2" id="KW-1185">Reference proteome</keyword>
<name>A0A0D2GKN7_9EURO</name>
<dbReference type="RefSeq" id="XP_013285236.1">
    <property type="nucleotide sequence ID" value="XM_013429782.1"/>
</dbReference>
<reference evidence="1 2" key="1">
    <citation type="submission" date="2015-01" db="EMBL/GenBank/DDBJ databases">
        <title>The Genome Sequence of Fonsecaea pedrosoi CBS 271.37.</title>
        <authorList>
            <consortium name="The Broad Institute Genomics Platform"/>
            <person name="Cuomo C."/>
            <person name="de Hoog S."/>
            <person name="Gorbushina A."/>
            <person name="Stielow B."/>
            <person name="Teixiera M."/>
            <person name="Abouelleil A."/>
            <person name="Chapman S.B."/>
            <person name="Priest M."/>
            <person name="Young S.K."/>
            <person name="Wortman J."/>
            <person name="Nusbaum C."/>
            <person name="Birren B."/>
        </authorList>
    </citation>
    <scope>NUCLEOTIDE SEQUENCE [LARGE SCALE GENOMIC DNA]</scope>
    <source>
        <strain evidence="1 2">CBS 271.37</strain>
    </source>
</reference>
<dbReference type="VEuPathDB" id="FungiDB:Z517_04453"/>
<organism evidence="1 2">
    <name type="scientific">Fonsecaea pedrosoi CBS 271.37</name>
    <dbReference type="NCBI Taxonomy" id="1442368"/>
    <lineage>
        <taxon>Eukaryota</taxon>
        <taxon>Fungi</taxon>
        <taxon>Dikarya</taxon>
        <taxon>Ascomycota</taxon>
        <taxon>Pezizomycotina</taxon>
        <taxon>Eurotiomycetes</taxon>
        <taxon>Chaetothyriomycetidae</taxon>
        <taxon>Chaetothyriales</taxon>
        <taxon>Herpotrichiellaceae</taxon>
        <taxon>Fonsecaea</taxon>
    </lineage>
</organism>
<sequence>MPYSEHSVHFQMTNRFKPFMDKFDRGKKLQIRKDVVLVLGKNEDGLLKLASAATFIMQTRPWWMEFDFCKSFVRIDVEFLNGLNETWWA</sequence>
<dbReference type="HOGENOM" id="CLU_2454775_0_0_1"/>
<dbReference type="GeneID" id="25303943"/>
<protein>
    <submittedName>
        <fullName evidence="1">Uncharacterized protein</fullName>
    </submittedName>
</protein>
<dbReference type="Proteomes" id="UP000053029">
    <property type="component" value="Unassembled WGS sequence"/>
</dbReference>
<evidence type="ECO:0000313" key="2">
    <source>
        <dbReference type="Proteomes" id="UP000053029"/>
    </source>
</evidence>
<dbReference type="EMBL" id="KN846971">
    <property type="protein sequence ID" value="KIW81428.1"/>
    <property type="molecule type" value="Genomic_DNA"/>
</dbReference>
<dbReference type="OrthoDB" id="5326588at2759"/>
<evidence type="ECO:0000313" key="1">
    <source>
        <dbReference type="EMBL" id="KIW81428.1"/>
    </source>
</evidence>
<accession>A0A0D2GKN7</accession>
<proteinExistence type="predicted"/>
<gene>
    <name evidence="1" type="ORF">Z517_04453</name>
</gene>